<proteinExistence type="predicted"/>
<gene>
    <name evidence="3" type="ORF">UFOVP1146_118</name>
    <name evidence="4" type="ORF">UFOVP1638_26</name>
    <name evidence="1" type="ORF">UFOVP812_31</name>
    <name evidence="2" type="ORF">UFOVP818_113</name>
</gene>
<evidence type="ECO:0000313" key="4">
    <source>
        <dbReference type="EMBL" id="CAB4220598.1"/>
    </source>
</evidence>
<reference evidence="2" key="1">
    <citation type="submission" date="2020-04" db="EMBL/GenBank/DDBJ databases">
        <authorList>
            <person name="Chiriac C."/>
            <person name="Salcher M."/>
            <person name="Ghai R."/>
            <person name="Kavagutti S V."/>
        </authorList>
    </citation>
    <scope>NUCLEOTIDE SEQUENCE</scope>
</reference>
<evidence type="ECO:0000313" key="2">
    <source>
        <dbReference type="EMBL" id="CAB4165577.1"/>
    </source>
</evidence>
<dbReference type="EMBL" id="LR797502">
    <property type="protein sequence ID" value="CAB4220598.1"/>
    <property type="molecule type" value="Genomic_DNA"/>
</dbReference>
<accession>A0A6J5P2T2</accession>
<organism evidence="2">
    <name type="scientific">uncultured Caudovirales phage</name>
    <dbReference type="NCBI Taxonomy" id="2100421"/>
    <lineage>
        <taxon>Viruses</taxon>
        <taxon>Duplodnaviria</taxon>
        <taxon>Heunggongvirae</taxon>
        <taxon>Uroviricota</taxon>
        <taxon>Caudoviricetes</taxon>
        <taxon>Peduoviridae</taxon>
        <taxon>Maltschvirus</taxon>
        <taxon>Maltschvirus maltsch</taxon>
    </lineage>
</organism>
<sequence length="180" mass="21273">MFAKYKVVMNNPTIIKYNLSKFWDDEFKSLKYINEEFNDVEKLLLWKEQGYSSKVTGDMCDMRDQQPSWNWKFIKHYAALGWKDIGTSYYCMTTGTVLPTHGDLYLRYISLFNLQGKEHTIRRAVVFLEDWQPGHYSEQLDKPYVNWQAGDTVEWAYDTSHMAANLGRTPRYTLQITGHV</sequence>
<evidence type="ECO:0000313" key="3">
    <source>
        <dbReference type="EMBL" id="CAB4186772.1"/>
    </source>
</evidence>
<evidence type="ECO:0000313" key="1">
    <source>
        <dbReference type="EMBL" id="CAB4163587.1"/>
    </source>
</evidence>
<dbReference type="EMBL" id="LR797099">
    <property type="protein sequence ID" value="CAB4186772.1"/>
    <property type="molecule type" value="Genomic_DNA"/>
</dbReference>
<dbReference type="EMBL" id="LR796776">
    <property type="protein sequence ID" value="CAB4165577.1"/>
    <property type="molecule type" value="Genomic_DNA"/>
</dbReference>
<name>A0A6J5P2T2_9CAUD</name>
<dbReference type="EMBL" id="LR796758">
    <property type="protein sequence ID" value="CAB4163587.1"/>
    <property type="molecule type" value="Genomic_DNA"/>
</dbReference>
<protein>
    <submittedName>
        <fullName evidence="2">Uncharacterized protein</fullName>
    </submittedName>
</protein>